<evidence type="ECO:0000256" key="1">
    <source>
        <dbReference type="SAM" id="MobiDB-lite"/>
    </source>
</evidence>
<dbReference type="AlphaFoldDB" id="A0A9X3SBP5"/>
<comment type="caution">
    <text evidence="2">The sequence shown here is derived from an EMBL/GenBank/DDBJ whole genome shotgun (WGS) entry which is preliminary data.</text>
</comment>
<reference evidence="2" key="1">
    <citation type="submission" date="2022-10" db="EMBL/GenBank/DDBJ databases">
        <title>The WGS of Solirubrobacter ginsenosidimutans DSM 21036.</title>
        <authorList>
            <person name="Jiang Z."/>
        </authorList>
    </citation>
    <scope>NUCLEOTIDE SEQUENCE</scope>
    <source>
        <strain evidence="2">DSM 21036</strain>
    </source>
</reference>
<feature type="non-terminal residue" evidence="2">
    <location>
        <position position="1"/>
    </location>
</feature>
<dbReference type="RefSeq" id="WP_270046438.1">
    <property type="nucleotide sequence ID" value="NZ_JAPDOD010000092.1"/>
</dbReference>
<dbReference type="EMBL" id="JAPDOD010000092">
    <property type="protein sequence ID" value="MDA0167188.1"/>
    <property type="molecule type" value="Genomic_DNA"/>
</dbReference>
<dbReference type="Proteomes" id="UP001149140">
    <property type="component" value="Unassembled WGS sequence"/>
</dbReference>
<name>A0A9X3SBP5_9ACTN</name>
<dbReference type="CDD" id="cd00761">
    <property type="entry name" value="Glyco_tranf_GTA_type"/>
    <property type="match status" value="1"/>
</dbReference>
<evidence type="ECO:0000313" key="3">
    <source>
        <dbReference type="Proteomes" id="UP001149140"/>
    </source>
</evidence>
<sequence length="351" mass="37277">LHAAAPSPHAAPPSSHDAAPPSHAATAAPAAASGVSAPTLAAELRTLVGCVWHVVRRRCGVGIALTALTWGRVVEAVDPAPAPPSATDPDYLSGRSGTLGRRTALLGAMRDLRAAARGVRGRLALHRAAKRGPVRRVHVVGVARAENVRTVARLRRELSRSRHTIDLQLVAPKPGAGKWANVNAALEAAPPTGADWLLIVDDDVVLPRGFLDVFIAAAEAFDFELAQPAHAFASHAAWDVTRRRPGVLARRTRFVEIGPITAVSARAAAELLPFPDLRMGWGLDGAWSALAAEHRWPIGIVDVTPIRHLRPVASSYPRDAAIAEAEAFLDGRAYVTRDEAGETLAEYRALR</sequence>
<proteinExistence type="predicted"/>
<keyword evidence="3" id="KW-1185">Reference proteome</keyword>
<organism evidence="2 3">
    <name type="scientific">Solirubrobacter ginsenosidimutans</name>
    <dbReference type="NCBI Taxonomy" id="490573"/>
    <lineage>
        <taxon>Bacteria</taxon>
        <taxon>Bacillati</taxon>
        <taxon>Actinomycetota</taxon>
        <taxon>Thermoleophilia</taxon>
        <taxon>Solirubrobacterales</taxon>
        <taxon>Solirubrobacteraceae</taxon>
        <taxon>Solirubrobacter</taxon>
    </lineage>
</organism>
<evidence type="ECO:0000313" key="2">
    <source>
        <dbReference type="EMBL" id="MDA0167188.1"/>
    </source>
</evidence>
<gene>
    <name evidence="2" type="ORF">OM076_43410</name>
</gene>
<feature type="region of interest" description="Disordered" evidence="1">
    <location>
        <begin position="1"/>
        <end position="30"/>
    </location>
</feature>
<dbReference type="InterPro" id="IPR029044">
    <property type="entry name" value="Nucleotide-diphossugar_trans"/>
</dbReference>
<accession>A0A9X3SBP5</accession>
<protein>
    <submittedName>
        <fullName evidence="2">Glycosyltransferase family 2 protein</fullName>
    </submittedName>
</protein>
<dbReference type="SUPFAM" id="SSF53448">
    <property type="entry name" value="Nucleotide-diphospho-sugar transferases"/>
    <property type="match status" value="1"/>
</dbReference>